<reference evidence="3" key="1">
    <citation type="submission" date="2021-07" db="EMBL/GenBank/DDBJ databases">
        <title>Neiella marina sp. nov., isolated from the intestinal content of sea cucumber Apostichopus japonicus.</title>
        <authorList>
            <person name="Bai X."/>
        </authorList>
    </citation>
    <scope>NUCLEOTIDE SEQUENCE</scope>
    <source>
        <strain evidence="3">126</strain>
    </source>
</reference>
<dbReference type="Proteomes" id="UP001166251">
    <property type="component" value="Unassembled WGS sequence"/>
</dbReference>
<keyword evidence="1" id="KW-0175">Coiled coil</keyword>
<comment type="caution">
    <text evidence="3">The sequence shown here is derived from an EMBL/GenBank/DDBJ whole genome shotgun (WGS) entry which is preliminary data.</text>
</comment>
<evidence type="ECO:0000256" key="1">
    <source>
        <dbReference type="SAM" id="Coils"/>
    </source>
</evidence>
<protein>
    <submittedName>
        <fullName evidence="3">Uncharacterized protein</fullName>
    </submittedName>
</protein>
<gene>
    <name evidence="3" type="ORF">K0504_13080</name>
</gene>
<dbReference type="RefSeq" id="WP_220104645.1">
    <property type="nucleotide sequence ID" value="NZ_JAHZSS010000016.1"/>
</dbReference>
<evidence type="ECO:0000256" key="2">
    <source>
        <dbReference type="SAM" id="SignalP"/>
    </source>
</evidence>
<organism evidence="3 4">
    <name type="scientific">Neiella holothuriorum</name>
    <dbReference type="NCBI Taxonomy" id="2870530"/>
    <lineage>
        <taxon>Bacteria</taxon>
        <taxon>Pseudomonadati</taxon>
        <taxon>Pseudomonadota</taxon>
        <taxon>Gammaproteobacteria</taxon>
        <taxon>Alteromonadales</taxon>
        <taxon>Echinimonadaceae</taxon>
        <taxon>Neiella</taxon>
    </lineage>
</organism>
<feature type="signal peptide" evidence="2">
    <location>
        <begin position="1"/>
        <end position="23"/>
    </location>
</feature>
<dbReference type="EMBL" id="JAHZSS010000016">
    <property type="protein sequence ID" value="MBW8191973.1"/>
    <property type="molecule type" value="Genomic_DNA"/>
</dbReference>
<keyword evidence="4" id="KW-1185">Reference proteome</keyword>
<feature type="chain" id="PRO_5045364867" evidence="2">
    <location>
        <begin position="24"/>
        <end position="185"/>
    </location>
</feature>
<evidence type="ECO:0000313" key="3">
    <source>
        <dbReference type="EMBL" id="MBW8191973.1"/>
    </source>
</evidence>
<feature type="coiled-coil region" evidence="1">
    <location>
        <begin position="142"/>
        <end position="169"/>
    </location>
</feature>
<sequence length="185" mass="20775">MQNFYSRCLLFIALVVSIPHALACQTNGEPLARKASMMKAIGLSDYVFIGSVSRIYRLPDYYEGVKGVVINLQEAFRGDVPVYVDASLTGYCGISPSNKEDPTGYWPSEMQQNYVFAGNMIDGELMIIAVGDEYDATAFHSEVALQDAMKQIEAEKEQKRKEKQADEKIEIPEHLKIDHLKDLDD</sequence>
<keyword evidence="2" id="KW-0732">Signal</keyword>
<name>A0ABS7EHZ6_9GAMM</name>
<evidence type="ECO:0000313" key="4">
    <source>
        <dbReference type="Proteomes" id="UP001166251"/>
    </source>
</evidence>
<proteinExistence type="predicted"/>
<accession>A0ABS7EHZ6</accession>